<protein>
    <submittedName>
        <fullName evidence="1">Type II toxin-antitoxin system ParD family antitoxin</fullName>
    </submittedName>
</protein>
<dbReference type="Gene3D" id="6.10.10.120">
    <property type="entry name" value="Antitoxin ParD1-like"/>
    <property type="match status" value="1"/>
</dbReference>
<proteinExistence type="predicted"/>
<evidence type="ECO:0000313" key="2">
    <source>
        <dbReference type="Proteomes" id="UP000264702"/>
    </source>
</evidence>
<dbReference type="InterPro" id="IPR038296">
    <property type="entry name" value="ParD_sf"/>
</dbReference>
<accession>A0A372IQM2</accession>
<dbReference type="EMBL" id="QVQT01000003">
    <property type="protein sequence ID" value="RFU17069.1"/>
    <property type="molecule type" value="Genomic_DNA"/>
</dbReference>
<dbReference type="InterPro" id="IPR022789">
    <property type="entry name" value="ParD"/>
</dbReference>
<name>A0A372IQM2_9BACT</name>
<reference evidence="1 2" key="1">
    <citation type="submission" date="2018-08" db="EMBL/GenBank/DDBJ databases">
        <title>Acidipila sp. 4G-K13, an acidobacterium isolated from forest soil.</title>
        <authorList>
            <person name="Gao Z.-H."/>
            <person name="Qiu L.-H."/>
        </authorList>
    </citation>
    <scope>NUCLEOTIDE SEQUENCE [LARGE SCALE GENOMIC DNA]</scope>
    <source>
        <strain evidence="1 2">4G-K13</strain>
    </source>
</reference>
<dbReference type="Pfam" id="PF03693">
    <property type="entry name" value="ParD_antitoxin"/>
    <property type="match status" value="1"/>
</dbReference>
<sequence>MDVHLTPEQEAFVREAIASGRVRGAEEAVEQALSLWERRERRRTEILEALDTAEQDLEAGRFTDYSDESLHTLAGELKSEARALQGRH</sequence>
<evidence type="ECO:0000313" key="1">
    <source>
        <dbReference type="EMBL" id="RFU17069.1"/>
    </source>
</evidence>
<comment type="caution">
    <text evidence="1">The sequence shown here is derived from an EMBL/GenBank/DDBJ whole genome shotgun (WGS) entry which is preliminary data.</text>
</comment>
<gene>
    <name evidence="1" type="ORF">D0Y96_10225</name>
</gene>
<organism evidence="1 2">
    <name type="scientific">Paracidobacterium acidisoli</name>
    <dbReference type="NCBI Taxonomy" id="2303751"/>
    <lineage>
        <taxon>Bacteria</taxon>
        <taxon>Pseudomonadati</taxon>
        <taxon>Acidobacteriota</taxon>
        <taxon>Terriglobia</taxon>
        <taxon>Terriglobales</taxon>
        <taxon>Acidobacteriaceae</taxon>
        <taxon>Paracidobacterium</taxon>
    </lineage>
</organism>
<dbReference type="AlphaFoldDB" id="A0A372IQM2"/>
<keyword evidence="2" id="KW-1185">Reference proteome</keyword>
<dbReference type="Proteomes" id="UP000264702">
    <property type="component" value="Unassembled WGS sequence"/>
</dbReference>